<evidence type="ECO:0000313" key="6">
    <source>
        <dbReference type="EMBL" id="VFJ54968.1"/>
    </source>
</evidence>
<dbReference type="SFLD" id="SFLDS00029">
    <property type="entry name" value="Radical_SAM"/>
    <property type="match status" value="1"/>
</dbReference>
<reference evidence="6" key="1">
    <citation type="submission" date="2019-02" db="EMBL/GenBank/DDBJ databases">
        <authorList>
            <person name="Gruber-Vodicka R. H."/>
            <person name="Seah K. B. B."/>
        </authorList>
    </citation>
    <scope>NUCLEOTIDE SEQUENCE</scope>
    <source>
        <strain evidence="6">BECK_DK161</strain>
    </source>
</reference>
<keyword evidence="4" id="KW-0408">Iron</keyword>
<dbReference type="InterPro" id="IPR051198">
    <property type="entry name" value="BchE-like"/>
</dbReference>
<evidence type="ECO:0000256" key="4">
    <source>
        <dbReference type="ARBA" id="ARBA00023004"/>
    </source>
</evidence>
<evidence type="ECO:0000256" key="2">
    <source>
        <dbReference type="ARBA" id="ARBA00022691"/>
    </source>
</evidence>
<keyword evidence="3" id="KW-0479">Metal-binding</keyword>
<dbReference type="SFLD" id="SFLDG01082">
    <property type="entry name" value="B12-binding_domain_containing"/>
    <property type="match status" value="1"/>
</dbReference>
<organism evidence="6">
    <name type="scientific">Candidatus Kentrum sp. DK</name>
    <dbReference type="NCBI Taxonomy" id="2126562"/>
    <lineage>
        <taxon>Bacteria</taxon>
        <taxon>Pseudomonadati</taxon>
        <taxon>Pseudomonadota</taxon>
        <taxon>Gammaproteobacteria</taxon>
        <taxon>Candidatus Kentrum</taxon>
    </lineage>
</organism>
<evidence type="ECO:0000256" key="3">
    <source>
        <dbReference type="ARBA" id="ARBA00022723"/>
    </source>
</evidence>
<dbReference type="GO" id="GO:0051536">
    <property type="term" value="F:iron-sulfur cluster binding"/>
    <property type="evidence" value="ECO:0007669"/>
    <property type="project" value="UniProtKB-KW"/>
</dbReference>
<dbReference type="GO" id="GO:0046872">
    <property type="term" value="F:metal ion binding"/>
    <property type="evidence" value="ECO:0007669"/>
    <property type="project" value="UniProtKB-KW"/>
</dbReference>
<accession>A0A450SMM8</accession>
<dbReference type="PANTHER" id="PTHR43409">
    <property type="entry name" value="ANAEROBIC MAGNESIUM-PROTOPORPHYRIN IX MONOMETHYL ESTER CYCLASE-RELATED"/>
    <property type="match status" value="1"/>
</dbReference>
<keyword evidence="5" id="KW-0411">Iron-sulfur</keyword>
<dbReference type="GO" id="GO:0003824">
    <property type="term" value="F:catalytic activity"/>
    <property type="evidence" value="ECO:0007669"/>
    <property type="project" value="InterPro"/>
</dbReference>
<keyword evidence="2" id="KW-0949">S-adenosyl-L-methionine</keyword>
<sequence length="502" mass="55576">MKQHKTPTIGIVELPDFGLIDPKGENWLSGIRNKDRKGTALISKQILLANLRAQGFDARLINLRHGDYQGEFGTVTWKGVELIKVYLGREIHVLDPLEHDAWGVTNNFSQFRAIACMTIAHLASRGRPVVVGGSDAVAEPEHYLAAGAAAVVLDKSGAANAPVMDHVLGRTPREALSGVILADGQRPPPRVRRPLHPEHWPLPEVSIARQCLGSEHKGLPLSDERLSIGSVFADIGCDRRCDFCQTPEYHIGYRAMSPERVLQWLAIQKQAGARSIISSSDQFLGRLIRKEGREDVLAIMKGIRDLDLAVLWSNGIELKKMTLGRGINRKDAELLPDEELISALWNWNGKTGCYFAYLPAERPVSGQQNYAKLLPWREHCEVVKSIVRAGVPYLNYGVIIGLAEDDDQTLSHLEEALLGLYEDLLAINPSLNFQVSPLAISPIPGTKQGFDLRQSGLLRFDDPSIFGGMWTPSADTRHLGYGAIADWQIRLMKIGNWFFGKG</sequence>
<evidence type="ECO:0008006" key="7">
    <source>
        <dbReference type="Google" id="ProtNLM"/>
    </source>
</evidence>
<dbReference type="SUPFAM" id="SSF102114">
    <property type="entry name" value="Radical SAM enzymes"/>
    <property type="match status" value="1"/>
</dbReference>
<proteinExistence type="predicted"/>
<dbReference type="AlphaFoldDB" id="A0A450SMM8"/>
<gene>
    <name evidence="6" type="ORF">BECKDK2373C_GA0170839_10469</name>
</gene>
<name>A0A450SMM8_9GAMM</name>
<dbReference type="InterPro" id="IPR007197">
    <property type="entry name" value="rSAM"/>
</dbReference>
<protein>
    <recommendedName>
        <fullName evidence="7">Radical SAM superfamily enzyme YgiQ, UPF0313 family</fullName>
    </recommendedName>
</protein>
<dbReference type="Gene3D" id="3.80.30.20">
    <property type="entry name" value="tm_1862 like domain"/>
    <property type="match status" value="1"/>
</dbReference>
<dbReference type="InterPro" id="IPR023404">
    <property type="entry name" value="rSAM_horseshoe"/>
</dbReference>
<comment type="cofactor">
    <cofactor evidence="1">
        <name>[4Fe-4S] cluster</name>
        <dbReference type="ChEBI" id="CHEBI:49883"/>
    </cofactor>
</comment>
<dbReference type="EMBL" id="CAADEY010000046">
    <property type="protein sequence ID" value="VFJ54968.1"/>
    <property type="molecule type" value="Genomic_DNA"/>
</dbReference>
<evidence type="ECO:0000256" key="1">
    <source>
        <dbReference type="ARBA" id="ARBA00001966"/>
    </source>
</evidence>
<evidence type="ECO:0000256" key="5">
    <source>
        <dbReference type="ARBA" id="ARBA00023014"/>
    </source>
</evidence>
<dbReference type="InterPro" id="IPR058240">
    <property type="entry name" value="rSAM_sf"/>
</dbReference>